<organism evidence="6 7">
    <name type="scientific">Brooklawnia cerclae</name>
    <dbReference type="NCBI Taxonomy" id="349934"/>
    <lineage>
        <taxon>Bacteria</taxon>
        <taxon>Bacillati</taxon>
        <taxon>Actinomycetota</taxon>
        <taxon>Actinomycetes</taxon>
        <taxon>Propionibacteriales</taxon>
        <taxon>Propionibacteriaceae</taxon>
        <taxon>Brooklawnia</taxon>
    </lineage>
</organism>
<dbReference type="InterPro" id="IPR022486">
    <property type="entry name" value="PPK2_PA0141"/>
</dbReference>
<sequence length="301" mass="35355">MDQREFREYIDWLRAGGYTVLHDITGSDPDLITPEGSAIDTWRDDYPYDNRLDREAYEAEKYSLQVELIKFQDWTRETGTRHIVVFEGRDAAGKGGTIKRFSEHLNPRYARIVALPKPNRRERGQWFLQRYIEHFPTAGEIVLFDRSWYNRAGVEPVMGFCSPDDYQRFMREAPALEEMLIESGTSLTKFYLAVTRNEQRTRFAIRQLDPVRRWKLSPMDVASLGKWDEYTAAAERMFEQTDTELAPWTWINANDKKRGRLNAMRAFLDKFDYTDKDPSVVFAPDELLVKRGRDTLRTLAP</sequence>
<gene>
    <name evidence="6" type="ORF">FB473_001472</name>
</gene>
<dbReference type="PANTHER" id="PTHR34383">
    <property type="entry name" value="POLYPHOSPHATE:AMP PHOSPHOTRANSFERASE-RELATED"/>
    <property type="match status" value="1"/>
</dbReference>
<dbReference type="SUPFAM" id="SSF52540">
    <property type="entry name" value="P-loop containing nucleoside triphosphate hydrolases"/>
    <property type="match status" value="1"/>
</dbReference>
<evidence type="ECO:0000256" key="2">
    <source>
        <dbReference type="ARBA" id="ARBA00022679"/>
    </source>
</evidence>
<comment type="similarity">
    <text evidence="1 4">Belongs to the polyphosphate kinase 2 (PPK2) family. Class I subfamily.</text>
</comment>
<evidence type="ECO:0000256" key="4">
    <source>
        <dbReference type="RuleBase" id="RU369062"/>
    </source>
</evidence>
<dbReference type="InterPro" id="IPR027417">
    <property type="entry name" value="P-loop_NTPase"/>
</dbReference>
<keyword evidence="2 4" id="KW-0808">Transferase</keyword>
<dbReference type="PANTHER" id="PTHR34383:SF1">
    <property type="entry name" value="ADP-POLYPHOSPHATE PHOSPHOTRANSFERASE"/>
    <property type="match status" value="1"/>
</dbReference>
<comment type="function">
    <text evidence="4">Uses inorganic polyphosphate (polyP) as a donor to convert GDP to GTP or ADP to ATP.</text>
</comment>
<protein>
    <recommendedName>
        <fullName evidence="4">ADP/GDP-polyphosphate phosphotransferase</fullName>
        <ecNumber evidence="4">2.7.4.-</ecNumber>
    </recommendedName>
    <alternativeName>
        <fullName evidence="4">Polyphosphate kinase PPK2</fullName>
    </alternativeName>
</protein>
<name>A0ABX0SJA3_9ACTN</name>
<accession>A0ABX0SJA3</accession>
<proteinExistence type="inferred from homology"/>
<dbReference type="EC" id="2.7.4.-" evidence="4"/>
<dbReference type="Gene3D" id="3.40.50.300">
    <property type="entry name" value="P-loop containing nucleotide triphosphate hydrolases"/>
    <property type="match status" value="1"/>
</dbReference>
<evidence type="ECO:0000256" key="3">
    <source>
        <dbReference type="ARBA" id="ARBA00022777"/>
    </source>
</evidence>
<keyword evidence="3 4" id="KW-0418">Kinase</keyword>
<evidence type="ECO:0000313" key="7">
    <source>
        <dbReference type="Proteomes" id="UP000749311"/>
    </source>
</evidence>
<evidence type="ECO:0000256" key="1">
    <source>
        <dbReference type="ARBA" id="ARBA00009924"/>
    </source>
</evidence>
<comment type="caution">
    <text evidence="6">The sequence shown here is derived from an EMBL/GenBank/DDBJ whole genome shotgun (WGS) entry which is preliminary data.</text>
</comment>
<evidence type="ECO:0000313" key="6">
    <source>
        <dbReference type="EMBL" id="NIH56827.1"/>
    </source>
</evidence>
<dbReference type="GO" id="GO:0016301">
    <property type="term" value="F:kinase activity"/>
    <property type="evidence" value="ECO:0007669"/>
    <property type="project" value="UniProtKB-KW"/>
</dbReference>
<dbReference type="Proteomes" id="UP000749311">
    <property type="component" value="Unassembled WGS sequence"/>
</dbReference>
<dbReference type="RefSeq" id="WP_167166057.1">
    <property type="nucleotide sequence ID" value="NZ_BAAAOO010000015.1"/>
</dbReference>
<feature type="domain" description="Polyphosphate kinase-2-related" evidence="5">
    <location>
        <begin position="52"/>
        <end position="277"/>
    </location>
</feature>
<dbReference type="NCBIfam" id="TIGR03707">
    <property type="entry name" value="PPK2_P_aer"/>
    <property type="match status" value="1"/>
</dbReference>
<keyword evidence="7" id="KW-1185">Reference proteome</keyword>
<dbReference type="InterPro" id="IPR022488">
    <property type="entry name" value="PPK2-related"/>
</dbReference>
<reference evidence="6 7" key="1">
    <citation type="submission" date="2020-02" db="EMBL/GenBank/DDBJ databases">
        <title>Sequencing the genomes of 1000 actinobacteria strains.</title>
        <authorList>
            <person name="Klenk H.-P."/>
        </authorList>
    </citation>
    <scope>NUCLEOTIDE SEQUENCE [LARGE SCALE GENOMIC DNA]</scope>
    <source>
        <strain evidence="6 7">DSM 19609</strain>
    </source>
</reference>
<dbReference type="Pfam" id="PF03976">
    <property type="entry name" value="PPK2"/>
    <property type="match status" value="1"/>
</dbReference>
<comment type="subunit">
    <text evidence="4">Homotetramer.</text>
</comment>
<evidence type="ECO:0000259" key="5">
    <source>
        <dbReference type="Pfam" id="PF03976"/>
    </source>
</evidence>
<dbReference type="EMBL" id="JAAMOZ010000001">
    <property type="protein sequence ID" value="NIH56827.1"/>
    <property type="molecule type" value="Genomic_DNA"/>
</dbReference>